<reference evidence="1 2" key="1">
    <citation type="submission" date="2019-08" db="EMBL/GenBank/DDBJ databases">
        <authorList>
            <person name="Chen S.-C."/>
            <person name="Lai M.-C."/>
            <person name="You Y.-T."/>
        </authorList>
    </citation>
    <scope>NUCLEOTIDE SEQUENCE [LARGE SCALE GENOMIC DNA]</scope>
    <source>
        <strain evidence="1 2">P2F9704a</strain>
    </source>
</reference>
<protein>
    <recommendedName>
        <fullName evidence="3">CopG family transcriptional regulator</fullName>
    </recommendedName>
</protein>
<gene>
    <name evidence="1" type="ORF">FTO68_07230</name>
</gene>
<evidence type="ECO:0000313" key="1">
    <source>
        <dbReference type="EMBL" id="MCQ1538775.1"/>
    </source>
</evidence>
<sequence length="78" mass="8976">MNITIGRPYEEAIRRIIDKEYAGNQTEVIRQAILAYERMIEEEELMLVHRGVSIEMVEALAGTTLLTSLDEVKRLITK</sequence>
<keyword evidence="2" id="KW-1185">Reference proteome</keyword>
<dbReference type="EMBL" id="VOTZ01000013">
    <property type="protein sequence ID" value="MCQ1538775.1"/>
    <property type="molecule type" value="Genomic_DNA"/>
</dbReference>
<organism evidence="1 2">
    <name type="scientific">Methanocalculus taiwanensis</name>
    <dbReference type="NCBI Taxonomy" id="106207"/>
    <lineage>
        <taxon>Archaea</taxon>
        <taxon>Methanobacteriati</taxon>
        <taxon>Methanobacteriota</taxon>
        <taxon>Stenosarchaea group</taxon>
        <taxon>Methanomicrobia</taxon>
        <taxon>Methanomicrobiales</taxon>
        <taxon>Methanocalculaceae</taxon>
        <taxon>Methanocalculus</taxon>
    </lineage>
</organism>
<proteinExistence type="predicted"/>
<evidence type="ECO:0000313" key="2">
    <source>
        <dbReference type="Proteomes" id="UP001524383"/>
    </source>
</evidence>
<dbReference type="RefSeq" id="WP_255332725.1">
    <property type="nucleotide sequence ID" value="NZ_VOTZ01000013.1"/>
</dbReference>
<dbReference type="AlphaFoldDB" id="A0ABD4TN98"/>
<name>A0ABD4TN98_9EURY</name>
<dbReference type="Proteomes" id="UP001524383">
    <property type="component" value="Unassembled WGS sequence"/>
</dbReference>
<comment type="caution">
    <text evidence="1">The sequence shown here is derived from an EMBL/GenBank/DDBJ whole genome shotgun (WGS) entry which is preliminary data.</text>
</comment>
<evidence type="ECO:0008006" key="3">
    <source>
        <dbReference type="Google" id="ProtNLM"/>
    </source>
</evidence>
<accession>A0ABD4TN98</accession>